<evidence type="ECO:0000313" key="1">
    <source>
        <dbReference type="EMBL" id="KZO90957.1"/>
    </source>
</evidence>
<gene>
    <name evidence="1" type="ORF">CALVIDRAFT_471348</name>
</gene>
<dbReference type="EMBL" id="KV417331">
    <property type="protein sequence ID" value="KZO90957.1"/>
    <property type="molecule type" value="Genomic_DNA"/>
</dbReference>
<feature type="non-terminal residue" evidence="1">
    <location>
        <position position="1"/>
    </location>
</feature>
<dbReference type="OrthoDB" id="6613063at2759"/>
<dbReference type="Proteomes" id="UP000076738">
    <property type="component" value="Unassembled WGS sequence"/>
</dbReference>
<name>A0A167GVK0_CALVF</name>
<dbReference type="STRING" id="1330018.A0A167GVK0"/>
<evidence type="ECO:0000313" key="2">
    <source>
        <dbReference type="Proteomes" id="UP000076738"/>
    </source>
</evidence>
<organism evidence="1 2">
    <name type="scientific">Calocera viscosa (strain TUFC12733)</name>
    <dbReference type="NCBI Taxonomy" id="1330018"/>
    <lineage>
        <taxon>Eukaryota</taxon>
        <taxon>Fungi</taxon>
        <taxon>Dikarya</taxon>
        <taxon>Basidiomycota</taxon>
        <taxon>Agaricomycotina</taxon>
        <taxon>Dacrymycetes</taxon>
        <taxon>Dacrymycetales</taxon>
        <taxon>Dacrymycetaceae</taxon>
        <taxon>Calocera</taxon>
    </lineage>
</organism>
<protein>
    <submittedName>
        <fullName evidence="1">Uncharacterized protein</fullName>
    </submittedName>
</protein>
<accession>A0A167GVK0</accession>
<dbReference type="AlphaFoldDB" id="A0A167GVK0"/>
<proteinExistence type="predicted"/>
<keyword evidence="2" id="KW-1185">Reference proteome</keyword>
<feature type="non-terminal residue" evidence="1">
    <location>
        <position position="60"/>
    </location>
</feature>
<sequence length="60" mass="7209">LLHVGDCIEWVGPVWTTWAFPMERFCGQLQRTITGRRNPYPGIDRHILERCQWEHLTLKF</sequence>
<reference evidence="1 2" key="1">
    <citation type="journal article" date="2016" name="Mol. Biol. Evol.">
        <title>Comparative Genomics of Early-Diverging Mushroom-Forming Fungi Provides Insights into the Origins of Lignocellulose Decay Capabilities.</title>
        <authorList>
            <person name="Nagy L.G."/>
            <person name="Riley R."/>
            <person name="Tritt A."/>
            <person name="Adam C."/>
            <person name="Daum C."/>
            <person name="Floudas D."/>
            <person name="Sun H."/>
            <person name="Yadav J.S."/>
            <person name="Pangilinan J."/>
            <person name="Larsson K.H."/>
            <person name="Matsuura K."/>
            <person name="Barry K."/>
            <person name="Labutti K."/>
            <person name="Kuo R."/>
            <person name="Ohm R.A."/>
            <person name="Bhattacharya S.S."/>
            <person name="Shirouzu T."/>
            <person name="Yoshinaga Y."/>
            <person name="Martin F.M."/>
            <person name="Grigoriev I.V."/>
            <person name="Hibbett D.S."/>
        </authorList>
    </citation>
    <scope>NUCLEOTIDE SEQUENCE [LARGE SCALE GENOMIC DNA]</scope>
    <source>
        <strain evidence="1 2">TUFC12733</strain>
    </source>
</reference>